<dbReference type="SUPFAM" id="SSF48371">
    <property type="entry name" value="ARM repeat"/>
    <property type="match status" value="1"/>
</dbReference>
<evidence type="ECO:0000313" key="2">
    <source>
        <dbReference type="EMBL" id="ARE85865.1"/>
    </source>
</evidence>
<name>A0AAC9RKD9_9CLOT</name>
<dbReference type="RefSeq" id="WP_070965537.1">
    <property type="nucleotide sequence ID" value="NZ_CP017603.1"/>
</dbReference>
<dbReference type="KEGG" id="cfm:BJL90_06445"/>
<dbReference type="EMBL" id="CP017603">
    <property type="protein sequence ID" value="AOY75565.1"/>
    <property type="molecule type" value="Genomic_DNA"/>
</dbReference>
<proteinExistence type="predicted"/>
<gene>
    <name evidence="1" type="ORF">BJL90_06445</name>
    <name evidence="2" type="ORF">CLFO_01810</name>
</gene>
<evidence type="ECO:0000313" key="1">
    <source>
        <dbReference type="EMBL" id="AOY75565.1"/>
    </source>
</evidence>
<dbReference type="EMBL" id="CP020559">
    <property type="protein sequence ID" value="ARE85865.1"/>
    <property type="molecule type" value="Genomic_DNA"/>
</dbReference>
<evidence type="ECO:0000313" key="4">
    <source>
        <dbReference type="Proteomes" id="UP000192478"/>
    </source>
</evidence>
<reference evidence="2 4" key="2">
    <citation type="submission" date="2017-03" db="EMBL/GenBank/DDBJ databases">
        <title>Complete sequence of Clostridium formicaceticum DSM 92.</title>
        <authorList>
            <person name="Poehlein A."/>
            <person name="Karl M."/>
            <person name="Bengelsdorf F.R."/>
            <person name="Duerre P."/>
            <person name="Daniel R."/>
        </authorList>
    </citation>
    <scope>NUCLEOTIDE SEQUENCE [LARGE SCALE GENOMIC DNA]</scope>
    <source>
        <strain evidence="2 4">DSM 92</strain>
    </source>
</reference>
<keyword evidence="3" id="KW-1185">Reference proteome</keyword>
<dbReference type="Proteomes" id="UP000192478">
    <property type="component" value="Chromosome"/>
</dbReference>
<reference evidence="1 3" key="1">
    <citation type="submission" date="2016-10" db="EMBL/GenBank/DDBJ databases">
        <title>Complete Genome Sequence of Acetogen Clostridium formicoaceticum ATCC 27076.</title>
        <authorList>
            <person name="Bao T."/>
            <person name="Cheng C."/>
            <person name="Zhao J."/>
            <person name="Yang S.-T."/>
            <person name="Wang J."/>
            <person name="Wang M."/>
        </authorList>
    </citation>
    <scope>NUCLEOTIDE SEQUENCE [LARGE SCALE GENOMIC DNA]</scope>
    <source>
        <strain evidence="1 3">ATCC 27076</strain>
    </source>
</reference>
<organism evidence="2 4">
    <name type="scientific">Clostridium formicaceticum</name>
    <dbReference type="NCBI Taxonomy" id="1497"/>
    <lineage>
        <taxon>Bacteria</taxon>
        <taxon>Bacillati</taxon>
        <taxon>Bacillota</taxon>
        <taxon>Clostridia</taxon>
        <taxon>Eubacteriales</taxon>
        <taxon>Clostridiaceae</taxon>
        <taxon>Clostridium</taxon>
    </lineage>
</organism>
<dbReference type="AlphaFoldDB" id="A0AAC9RKD9"/>
<dbReference type="Proteomes" id="UP000177894">
    <property type="component" value="Chromosome"/>
</dbReference>
<sequence>MENTFLNAKIDHPDHQTAGKLLEGLKKAIKEKSSSVNIYFRNIKNLGMEGFFPYIIEVLKETEESIYRQYGLQALSTIPKDIDVVRKYIPDIMEMIESTDEPKVIYQGVLVLYRISKAHPELDPLLNKKSIRVSLPVFQDALKLVNNLEKWEADFHKNSGVRSELRHPETFLNFANQFMML</sequence>
<evidence type="ECO:0000313" key="3">
    <source>
        <dbReference type="Proteomes" id="UP000177894"/>
    </source>
</evidence>
<dbReference type="InterPro" id="IPR016024">
    <property type="entry name" value="ARM-type_fold"/>
</dbReference>
<protein>
    <submittedName>
        <fullName evidence="2">Uncharacterized protein</fullName>
    </submittedName>
</protein>
<accession>A0AAC9RKD9</accession>